<dbReference type="Pfam" id="PF12833">
    <property type="entry name" value="HTH_18"/>
    <property type="match status" value="1"/>
</dbReference>
<dbReference type="InterPro" id="IPR053142">
    <property type="entry name" value="PchR_regulatory_protein"/>
</dbReference>
<dbReference type="Gene3D" id="1.10.10.60">
    <property type="entry name" value="Homeodomain-like"/>
    <property type="match status" value="1"/>
</dbReference>
<dbReference type="EMBL" id="QBKQ01000001">
    <property type="protein sequence ID" value="PTX44699.1"/>
    <property type="molecule type" value="Genomic_DNA"/>
</dbReference>
<accession>A0A2T6ALK6</accession>
<proteinExistence type="predicted"/>
<keyword evidence="5" id="KW-1185">Reference proteome</keyword>
<sequence>MRIDVKTLPVNEILQDLAETLKAELKNNSGELTLEIPDEIGDGYIRGVSFDSGMGIITYNCKFYEDVEIHFSLNTVHPLKFIFCSEGSVGHRFQKDKKLHEIDTYQNIVVSSNGYEGHILYFKKDERTHVSSLEIIRSVFAHRSNYDFKDLDPTLKELFKDAVSEKQFFYQGNYSIKAADLMDDINAKDYTGFLRNLFLEGKAFEMLVIQIAQYEDDENGENLPKILRKSDIEKVDYVAKRIQGDLSTNLTVESLAKEAGTNVNKLQEGFKYIYNLTVNKYMQHVKLEAAKEMLNLSEKNISEIVTAIGLNNRSYFSKIFKEKYGVSPKYFLRSSKSSKNEEVQEEQD</sequence>
<feature type="domain" description="HTH araC/xylS-type" evidence="3">
    <location>
        <begin position="236"/>
        <end position="334"/>
    </location>
</feature>
<evidence type="ECO:0000256" key="1">
    <source>
        <dbReference type="ARBA" id="ARBA00023015"/>
    </source>
</evidence>
<dbReference type="SUPFAM" id="SSF46689">
    <property type="entry name" value="Homeodomain-like"/>
    <property type="match status" value="1"/>
</dbReference>
<evidence type="ECO:0000313" key="5">
    <source>
        <dbReference type="Proteomes" id="UP000244174"/>
    </source>
</evidence>
<dbReference type="PANTHER" id="PTHR47893:SF1">
    <property type="entry name" value="REGULATORY PROTEIN PCHR"/>
    <property type="match status" value="1"/>
</dbReference>
<dbReference type="PROSITE" id="PS01124">
    <property type="entry name" value="HTH_ARAC_FAMILY_2"/>
    <property type="match status" value="1"/>
</dbReference>
<dbReference type="PANTHER" id="PTHR47893">
    <property type="entry name" value="REGULATORY PROTEIN PCHR"/>
    <property type="match status" value="1"/>
</dbReference>
<keyword evidence="1" id="KW-0805">Transcription regulation</keyword>
<evidence type="ECO:0000313" key="4">
    <source>
        <dbReference type="EMBL" id="PTX44699.1"/>
    </source>
</evidence>
<organism evidence="4 5">
    <name type="scientific">Christiangramia gaetbulicola</name>
    <dbReference type="NCBI Taxonomy" id="703340"/>
    <lineage>
        <taxon>Bacteria</taxon>
        <taxon>Pseudomonadati</taxon>
        <taxon>Bacteroidota</taxon>
        <taxon>Flavobacteriia</taxon>
        <taxon>Flavobacteriales</taxon>
        <taxon>Flavobacteriaceae</taxon>
        <taxon>Christiangramia</taxon>
    </lineage>
</organism>
<reference evidence="4 5" key="1">
    <citation type="submission" date="2018-04" db="EMBL/GenBank/DDBJ databases">
        <title>Genomic Encyclopedia of Archaeal and Bacterial Type Strains, Phase II (KMG-II): from individual species to whole genera.</title>
        <authorList>
            <person name="Goeker M."/>
        </authorList>
    </citation>
    <scope>NUCLEOTIDE SEQUENCE [LARGE SCALE GENOMIC DNA]</scope>
    <source>
        <strain evidence="4 5">DSM 23082</strain>
    </source>
</reference>
<name>A0A2T6ALK6_9FLAO</name>
<protein>
    <submittedName>
        <fullName evidence="4">AraC family transcriptional regulator</fullName>
    </submittedName>
</protein>
<dbReference type="RefSeq" id="WP_108170630.1">
    <property type="nucleotide sequence ID" value="NZ_QBKQ01000001.1"/>
</dbReference>
<evidence type="ECO:0000256" key="2">
    <source>
        <dbReference type="ARBA" id="ARBA00023163"/>
    </source>
</evidence>
<dbReference type="GO" id="GO:0043565">
    <property type="term" value="F:sequence-specific DNA binding"/>
    <property type="evidence" value="ECO:0007669"/>
    <property type="project" value="InterPro"/>
</dbReference>
<dbReference type="GO" id="GO:0003700">
    <property type="term" value="F:DNA-binding transcription factor activity"/>
    <property type="evidence" value="ECO:0007669"/>
    <property type="project" value="InterPro"/>
</dbReference>
<dbReference type="AlphaFoldDB" id="A0A2T6ALK6"/>
<dbReference type="OrthoDB" id="2666928at2"/>
<comment type="caution">
    <text evidence="4">The sequence shown here is derived from an EMBL/GenBank/DDBJ whole genome shotgun (WGS) entry which is preliminary data.</text>
</comment>
<dbReference type="InterPro" id="IPR018060">
    <property type="entry name" value="HTH_AraC"/>
</dbReference>
<dbReference type="SMART" id="SM00342">
    <property type="entry name" value="HTH_ARAC"/>
    <property type="match status" value="1"/>
</dbReference>
<evidence type="ECO:0000259" key="3">
    <source>
        <dbReference type="PROSITE" id="PS01124"/>
    </source>
</evidence>
<keyword evidence="2" id="KW-0804">Transcription</keyword>
<dbReference type="InterPro" id="IPR009057">
    <property type="entry name" value="Homeodomain-like_sf"/>
</dbReference>
<gene>
    <name evidence="4" type="ORF">C8P64_0681</name>
</gene>
<dbReference type="Proteomes" id="UP000244174">
    <property type="component" value="Unassembled WGS sequence"/>
</dbReference>